<reference evidence="2" key="1">
    <citation type="submission" date="2019-07" db="EMBL/GenBank/DDBJ databases">
        <authorList>
            <person name="Dittberner H."/>
        </authorList>
    </citation>
    <scope>NUCLEOTIDE SEQUENCE [LARGE SCALE GENOMIC DNA]</scope>
</reference>
<feature type="domain" description="Reverse transcriptase zinc-binding" evidence="1">
    <location>
        <begin position="12"/>
        <end position="80"/>
    </location>
</feature>
<dbReference type="Pfam" id="PF13966">
    <property type="entry name" value="zf-RVT"/>
    <property type="match status" value="1"/>
</dbReference>
<evidence type="ECO:0000313" key="2">
    <source>
        <dbReference type="EMBL" id="VVB04724.1"/>
    </source>
</evidence>
<name>A0A565BTJ6_9BRAS</name>
<organism evidence="2 3">
    <name type="scientific">Arabis nemorensis</name>
    <dbReference type="NCBI Taxonomy" id="586526"/>
    <lineage>
        <taxon>Eukaryota</taxon>
        <taxon>Viridiplantae</taxon>
        <taxon>Streptophyta</taxon>
        <taxon>Embryophyta</taxon>
        <taxon>Tracheophyta</taxon>
        <taxon>Spermatophyta</taxon>
        <taxon>Magnoliopsida</taxon>
        <taxon>eudicotyledons</taxon>
        <taxon>Gunneridae</taxon>
        <taxon>Pentapetalae</taxon>
        <taxon>rosids</taxon>
        <taxon>malvids</taxon>
        <taxon>Brassicales</taxon>
        <taxon>Brassicaceae</taxon>
        <taxon>Arabideae</taxon>
        <taxon>Arabis</taxon>
    </lineage>
</organism>
<protein>
    <recommendedName>
        <fullName evidence="1">Reverse transcriptase zinc-binding domain-containing protein</fullName>
    </recommendedName>
</protein>
<dbReference type="Proteomes" id="UP000489600">
    <property type="component" value="Unassembled WGS sequence"/>
</dbReference>
<dbReference type="OrthoDB" id="1113207at2759"/>
<keyword evidence="3" id="KW-1185">Reference proteome</keyword>
<gene>
    <name evidence="2" type="ORF">ANE_LOCUS15168</name>
</gene>
<sequence>MVTATNVVLPPSFNWQKSIWQVKTLQKIQSFLWKAVFKAVPVEELLTRQRIQVNGTCLRCGQVESADHVLFLCPYAQKVWDLVPINIRPFSQLPDIRSFITDSKPFS</sequence>
<comment type="caution">
    <text evidence="2">The sequence shown here is derived from an EMBL/GenBank/DDBJ whole genome shotgun (WGS) entry which is preliminary data.</text>
</comment>
<proteinExistence type="predicted"/>
<dbReference type="AlphaFoldDB" id="A0A565BTJ6"/>
<evidence type="ECO:0000313" key="3">
    <source>
        <dbReference type="Proteomes" id="UP000489600"/>
    </source>
</evidence>
<accession>A0A565BTJ6</accession>
<evidence type="ECO:0000259" key="1">
    <source>
        <dbReference type="Pfam" id="PF13966"/>
    </source>
</evidence>
<dbReference type="EMBL" id="CABITT030000005">
    <property type="protein sequence ID" value="VVB04724.1"/>
    <property type="molecule type" value="Genomic_DNA"/>
</dbReference>
<dbReference type="InterPro" id="IPR026960">
    <property type="entry name" value="RVT-Znf"/>
</dbReference>